<gene>
    <name evidence="1" type="ORF">OXD698_LOCUS42728</name>
</gene>
<dbReference type="Proteomes" id="UP000663844">
    <property type="component" value="Unassembled WGS sequence"/>
</dbReference>
<sequence length="31" mass="3755">EALIDKINDKKKRGDNRERHLPRCIMFKTTK</sequence>
<dbReference type="AlphaFoldDB" id="A0A820DUJ9"/>
<protein>
    <submittedName>
        <fullName evidence="1">Uncharacterized protein</fullName>
    </submittedName>
</protein>
<accession>A0A820DUJ9</accession>
<organism evidence="1 2">
    <name type="scientific">Adineta steineri</name>
    <dbReference type="NCBI Taxonomy" id="433720"/>
    <lineage>
        <taxon>Eukaryota</taxon>
        <taxon>Metazoa</taxon>
        <taxon>Spiralia</taxon>
        <taxon>Gnathifera</taxon>
        <taxon>Rotifera</taxon>
        <taxon>Eurotatoria</taxon>
        <taxon>Bdelloidea</taxon>
        <taxon>Adinetida</taxon>
        <taxon>Adinetidae</taxon>
        <taxon>Adineta</taxon>
    </lineage>
</organism>
<comment type="caution">
    <text evidence="1">The sequence shown here is derived from an EMBL/GenBank/DDBJ whole genome shotgun (WGS) entry which is preliminary data.</text>
</comment>
<reference evidence="1" key="1">
    <citation type="submission" date="2021-02" db="EMBL/GenBank/DDBJ databases">
        <authorList>
            <person name="Nowell W R."/>
        </authorList>
    </citation>
    <scope>NUCLEOTIDE SEQUENCE</scope>
</reference>
<proteinExistence type="predicted"/>
<name>A0A820DUJ9_9BILA</name>
<feature type="non-terminal residue" evidence="1">
    <location>
        <position position="1"/>
    </location>
</feature>
<evidence type="ECO:0000313" key="2">
    <source>
        <dbReference type="Proteomes" id="UP000663844"/>
    </source>
</evidence>
<evidence type="ECO:0000313" key="1">
    <source>
        <dbReference type="EMBL" id="CAF4237287.1"/>
    </source>
</evidence>
<dbReference type="EMBL" id="CAJOAZ010011447">
    <property type="protein sequence ID" value="CAF4237287.1"/>
    <property type="molecule type" value="Genomic_DNA"/>
</dbReference>